<feature type="compositionally biased region" description="Acidic residues" evidence="1">
    <location>
        <begin position="582"/>
        <end position="594"/>
    </location>
</feature>
<protein>
    <submittedName>
        <fullName evidence="3">Uncharacterized protein</fullName>
    </submittedName>
</protein>
<proteinExistence type="predicted"/>
<name>A0A835SMM9_CHLIN</name>
<feature type="region of interest" description="Disordered" evidence="1">
    <location>
        <begin position="836"/>
        <end position="875"/>
    </location>
</feature>
<sequence>MASQRRAGKGSAARAPLIIACTASAVIAGAGALLAQLRSRRRGKACVDAPATLKVASSVSAHDGDRTAPDGPQERSKVCSKSGVSGCSSAVKPSASEAAGLRRSVEDDTAACDSNAWRTLAAAPAAAADAADAAAPSWLTPSDDLAQAAAEAAADPQLLDPHSTAQVAPLLLLAPAACWSTDGDHAGAATAAGAAAAFSTETGAAPTKPVEERSAPPPESAPCTVPAYAVDQGLKAPAAQLSSPRQSATGCAVAVARAAIEDAPLGWGLHAESSWEQPQSWCGEDSELECELECEVECELECELECQVEAQFELKEDAAGEQAAGGQAAAGEDFFSQYENAAFDEAADVREQQQQLLQGSRLHGAPTALQSAFAAYCGGTAAAGRAGSPFAPPTPCASFHMRDNDVFDARAVPAARCAADAVPEGSSKAEWGPAAAQEAAPSEKQQQLVQLPRAESFAPATPALSACPSLARADSLLASPPRSASMRSPSGRAASVQRTLWLDCGVCAEEEDSDVAEAEAEAAGGEVAVADGVATLVASLEAALRANPLFSDAVRPAASAASPRCGLGCPALDYDNPCFASEGEDGEDGEEDEAAAAGAAAPEASSVRTSLEAPSTPARACPVLPRSPLTDAVAPAAAPAAPSARRRAVSCARGSSCAATAAPPQTRPAWRPNGSKPCAAPQRVPRADATAAAATTAVASRGSRGLAPATPRYLAPTAAFLASTRVAAPARTLPPMATAKGAAAAAAPSRPPFRPASKYAKAAPGKPAQRGAAAQRAAVPTATTTSSRELPRSGSGSGKRSGACGVAAAASADKLPSFMRPTAAFLAATATAPKAASLQASSSSSSGTSSAAQPRKDVVMGSAVRAAAATRPVWR</sequence>
<feature type="region of interest" description="Disordered" evidence="1">
    <location>
        <begin position="741"/>
        <end position="803"/>
    </location>
</feature>
<feature type="compositionally biased region" description="Low complexity" evidence="1">
    <location>
        <begin position="595"/>
        <end position="606"/>
    </location>
</feature>
<gene>
    <name evidence="3" type="ORF">HXX76_013045</name>
</gene>
<feature type="compositionally biased region" description="Basic and acidic residues" evidence="1">
    <location>
        <begin position="62"/>
        <end position="77"/>
    </location>
</feature>
<feature type="compositionally biased region" description="Low complexity" evidence="1">
    <location>
        <begin position="836"/>
        <end position="852"/>
    </location>
</feature>
<evidence type="ECO:0000313" key="3">
    <source>
        <dbReference type="EMBL" id="KAG2426288.1"/>
    </source>
</evidence>
<accession>A0A835SMM9</accession>
<dbReference type="OrthoDB" id="10689166at2759"/>
<keyword evidence="2" id="KW-0472">Membrane</keyword>
<evidence type="ECO:0000256" key="2">
    <source>
        <dbReference type="SAM" id="Phobius"/>
    </source>
</evidence>
<keyword evidence="2" id="KW-1133">Transmembrane helix</keyword>
<reference evidence="3" key="1">
    <citation type="journal article" date="2020" name="bioRxiv">
        <title>Comparative genomics of Chlamydomonas.</title>
        <authorList>
            <person name="Craig R.J."/>
            <person name="Hasan A.R."/>
            <person name="Ness R.W."/>
            <person name="Keightley P.D."/>
        </authorList>
    </citation>
    <scope>NUCLEOTIDE SEQUENCE</scope>
    <source>
        <strain evidence="3">SAG 7.73</strain>
    </source>
</reference>
<organism evidence="3 4">
    <name type="scientific">Chlamydomonas incerta</name>
    <dbReference type="NCBI Taxonomy" id="51695"/>
    <lineage>
        <taxon>Eukaryota</taxon>
        <taxon>Viridiplantae</taxon>
        <taxon>Chlorophyta</taxon>
        <taxon>core chlorophytes</taxon>
        <taxon>Chlorophyceae</taxon>
        <taxon>CS clade</taxon>
        <taxon>Chlamydomonadales</taxon>
        <taxon>Chlamydomonadaceae</taxon>
        <taxon>Chlamydomonas</taxon>
    </lineage>
</organism>
<feature type="region of interest" description="Disordered" evidence="1">
    <location>
        <begin position="580"/>
        <end position="625"/>
    </location>
</feature>
<evidence type="ECO:0000256" key="1">
    <source>
        <dbReference type="SAM" id="MobiDB-lite"/>
    </source>
</evidence>
<dbReference type="Proteomes" id="UP000650467">
    <property type="component" value="Unassembled WGS sequence"/>
</dbReference>
<feature type="compositionally biased region" description="Low complexity" evidence="1">
    <location>
        <begin position="792"/>
        <end position="803"/>
    </location>
</feature>
<feature type="compositionally biased region" description="Low complexity" evidence="1">
    <location>
        <begin position="658"/>
        <end position="672"/>
    </location>
</feature>
<keyword evidence="2" id="KW-0812">Transmembrane</keyword>
<feature type="region of interest" description="Disordered" evidence="1">
    <location>
        <begin position="658"/>
        <end position="681"/>
    </location>
</feature>
<feature type="compositionally biased region" description="Low complexity" evidence="1">
    <location>
        <begin position="760"/>
        <end position="778"/>
    </location>
</feature>
<comment type="caution">
    <text evidence="3">The sequence shown here is derived from an EMBL/GenBank/DDBJ whole genome shotgun (WGS) entry which is preliminary data.</text>
</comment>
<feature type="region of interest" description="Disordered" evidence="1">
    <location>
        <begin position="200"/>
        <end position="223"/>
    </location>
</feature>
<evidence type="ECO:0000313" key="4">
    <source>
        <dbReference type="Proteomes" id="UP000650467"/>
    </source>
</evidence>
<feature type="region of interest" description="Disordered" evidence="1">
    <location>
        <begin position="423"/>
        <end position="451"/>
    </location>
</feature>
<feature type="region of interest" description="Disordered" evidence="1">
    <location>
        <begin position="58"/>
        <end position="81"/>
    </location>
</feature>
<feature type="compositionally biased region" description="Low complexity" evidence="1">
    <location>
        <begin position="423"/>
        <end position="447"/>
    </location>
</feature>
<feature type="transmembrane region" description="Helical" evidence="2">
    <location>
        <begin position="12"/>
        <end position="35"/>
    </location>
</feature>
<keyword evidence="4" id="KW-1185">Reference proteome</keyword>
<dbReference type="EMBL" id="JAEHOC010000048">
    <property type="protein sequence ID" value="KAG2426288.1"/>
    <property type="molecule type" value="Genomic_DNA"/>
</dbReference>
<dbReference type="AlphaFoldDB" id="A0A835SMM9"/>